<keyword evidence="1" id="KW-0175">Coiled coil</keyword>
<dbReference type="eggNOG" id="KOG0014">
    <property type="taxonomic scope" value="Eukaryota"/>
</dbReference>
<sequence length="107" mass="12704">MDSRKVDYDTLKKADTLARQTRILMDQVILDGIMKELERDKAYEKDLRKMQEHNIRNYNRKPISDLNLEDLLVFKKNLENLQVDLKRKRAELEASSSTLPKNKNNKN</sequence>
<keyword evidence="3" id="KW-1185">Reference proteome</keyword>
<gene>
    <name evidence="2" type="ORF">CARUB_v10027690mg</name>
</gene>
<evidence type="ECO:0000313" key="3">
    <source>
        <dbReference type="Proteomes" id="UP000029121"/>
    </source>
</evidence>
<feature type="coiled-coil region" evidence="1">
    <location>
        <begin position="71"/>
        <end position="98"/>
    </location>
</feature>
<dbReference type="AlphaFoldDB" id="R0EZT4"/>
<dbReference type="OrthoDB" id="1067373at2759"/>
<name>R0EZT4_9BRAS</name>
<dbReference type="STRING" id="81985.R0EZT4"/>
<organism evidence="2 3">
    <name type="scientific">Capsella rubella</name>
    <dbReference type="NCBI Taxonomy" id="81985"/>
    <lineage>
        <taxon>Eukaryota</taxon>
        <taxon>Viridiplantae</taxon>
        <taxon>Streptophyta</taxon>
        <taxon>Embryophyta</taxon>
        <taxon>Tracheophyta</taxon>
        <taxon>Spermatophyta</taxon>
        <taxon>Magnoliopsida</taxon>
        <taxon>eudicotyledons</taxon>
        <taxon>Gunneridae</taxon>
        <taxon>Pentapetalae</taxon>
        <taxon>rosids</taxon>
        <taxon>malvids</taxon>
        <taxon>Brassicales</taxon>
        <taxon>Brassicaceae</taxon>
        <taxon>Camelineae</taxon>
        <taxon>Capsella</taxon>
    </lineage>
</organism>
<accession>R0EZT4</accession>
<reference evidence="3" key="1">
    <citation type="journal article" date="2013" name="Nat. Genet.">
        <title>The Capsella rubella genome and the genomic consequences of rapid mating system evolution.</title>
        <authorList>
            <person name="Slotte T."/>
            <person name="Hazzouri K.M."/>
            <person name="Agren J.A."/>
            <person name="Koenig D."/>
            <person name="Maumus F."/>
            <person name="Guo Y.L."/>
            <person name="Steige K."/>
            <person name="Platts A.E."/>
            <person name="Escobar J.S."/>
            <person name="Newman L.K."/>
            <person name="Wang W."/>
            <person name="Mandakova T."/>
            <person name="Vello E."/>
            <person name="Smith L.M."/>
            <person name="Henz S.R."/>
            <person name="Steffen J."/>
            <person name="Takuno S."/>
            <person name="Brandvain Y."/>
            <person name="Coop G."/>
            <person name="Andolfatto P."/>
            <person name="Hu T.T."/>
            <person name="Blanchette M."/>
            <person name="Clark R.M."/>
            <person name="Quesneville H."/>
            <person name="Nordborg M."/>
            <person name="Gaut B.S."/>
            <person name="Lysak M.A."/>
            <person name="Jenkins J."/>
            <person name="Grimwood J."/>
            <person name="Chapman J."/>
            <person name="Prochnik S."/>
            <person name="Shu S."/>
            <person name="Rokhsar D."/>
            <person name="Schmutz J."/>
            <person name="Weigel D."/>
            <person name="Wright S.I."/>
        </authorList>
    </citation>
    <scope>NUCLEOTIDE SEQUENCE [LARGE SCALE GENOMIC DNA]</scope>
    <source>
        <strain evidence="3">cv. Monte Gargano</strain>
    </source>
</reference>
<dbReference type="Proteomes" id="UP000029121">
    <property type="component" value="Unassembled WGS sequence"/>
</dbReference>
<dbReference type="KEGG" id="crb:17875311"/>
<evidence type="ECO:0000313" key="2">
    <source>
        <dbReference type="EMBL" id="EOA14476.1"/>
    </source>
</evidence>
<proteinExistence type="predicted"/>
<dbReference type="EMBL" id="KB870812">
    <property type="protein sequence ID" value="EOA14476.1"/>
    <property type="molecule type" value="Genomic_DNA"/>
</dbReference>
<protein>
    <submittedName>
        <fullName evidence="2">Uncharacterized protein</fullName>
    </submittedName>
</protein>
<evidence type="ECO:0000256" key="1">
    <source>
        <dbReference type="SAM" id="Coils"/>
    </source>
</evidence>